<dbReference type="PANTHER" id="PTHR10302:SF0">
    <property type="entry name" value="SINGLE-STRANDED DNA-BINDING PROTEIN, MITOCHONDRIAL"/>
    <property type="match status" value="1"/>
</dbReference>
<organism evidence="4 5">
    <name type="scientific">Wenyingzhuangia gilva</name>
    <dbReference type="NCBI Taxonomy" id="3057677"/>
    <lineage>
        <taxon>Bacteria</taxon>
        <taxon>Pseudomonadati</taxon>
        <taxon>Bacteroidota</taxon>
        <taxon>Flavobacteriia</taxon>
        <taxon>Flavobacteriales</taxon>
        <taxon>Flavobacteriaceae</taxon>
        <taxon>Wenyingzhuangia</taxon>
    </lineage>
</organism>
<evidence type="ECO:0000313" key="5">
    <source>
        <dbReference type="Proteomes" id="UP001168642"/>
    </source>
</evidence>
<dbReference type="Pfam" id="PF00436">
    <property type="entry name" value="SSB"/>
    <property type="match status" value="1"/>
</dbReference>
<evidence type="ECO:0000256" key="1">
    <source>
        <dbReference type="ARBA" id="ARBA00023125"/>
    </source>
</evidence>
<reference evidence="4" key="1">
    <citation type="submission" date="2023-07" db="EMBL/GenBank/DDBJ databases">
        <title>Wenyingzhuangia sp. chi5 genome sequencing and assembly.</title>
        <authorList>
            <person name="Park S."/>
        </authorList>
    </citation>
    <scope>NUCLEOTIDE SEQUENCE</scope>
    <source>
        <strain evidence="4">Chi5</strain>
    </source>
</reference>
<gene>
    <name evidence="4" type="primary">ssb</name>
    <name evidence="4" type="ORF">QVZ41_03710</name>
</gene>
<dbReference type="InterPro" id="IPR011344">
    <property type="entry name" value="ssDNA-bd"/>
</dbReference>
<name>A0ABT8VPQ8_9FLAO</name>
<dbReference type="Proteomes" id="UP001168642">
    <property type="component" value="Unassembled WGS sequence"/>
</dbReference>
<evidence type="ECO:0000313" key="4">
    <source>
        <dbReference type="EMBL" id="MDO3693955.1"/>
    </source>
</evidence>
<accession>A0ABT8VPQ8</accession>
<sequence>MNNLRNKVQLIGHLGATPIVKAFGKDKKVANFSIATTDTYYNNEGERVTDTQWHNLVCWNKTADIVEKYLDKGSHIAIEGKLTNDSWEDKEGNKKYTTRIIVNELMMLGSKA</sequence>
<comment type="subunit">
    <text evidence="2">Homotetramer.</text>
</comment>
<dbReference type="CDD" id="cd04496">
    <property type="entry name" value="SSB_OBF"/>
    <property type="match status" value="1"/>
</dbReference>
<keyword evidence="1 2" id="KW-0238">DNA-binding</keyword>
<comment type="caution">
    <text evidence="2">Lacks conserved residue(s) required for the propagation of feature annotation.</text>
</comment>
<keyword evidence="5" id="KW-1185">Reference proteome</keyword>
<dbReference type="PIRSF" id="PIRSF002070">
    <property type="entry name" value="SSB"/>
    <property type="match status" value="1"/>
</dbReference>
<dbReference type="EMBL" id="JAUMIT010000001">
    <property type="protein sequence ID" value="MDO3693955.1"/>
    <property type="molecule type" value="Genomic_DNA"/>
</dbReference>
<evidence type="ECO:0000256" key="2">
    <source>
        <dbReference type="HAMAP-Rule" id="MF_00984"/>
    </source>
</evidence>
<protein>
    <recommendedName>
        <fullName evidence="2 3">Single-stranded DNA-binding protein</fullName>
        <shortName evidence="2">SSB</shortName>
    </recommendedName>
</protein>
<evidence type="ECO:0000256" key="3">
    <source>
        <dbReference type="PIRNR" id="PIRNR002070"/>
    </source>
</evidence>
<dbReference type="NCBIfam" id="TIGR00621">
    <property type="entry name" value="ssb"/>
    <property type="match status" value="1"/>
</dbReference>
<dbReference type="HAMAP" id="MF_00984">
    <property type="entry name" value="SSB"/>
    <property type="match status" value="1"/>
</dbReference>
<dbReference type="SUPFAM" id="SSF50249">
    <property type="entry name" value="Nucleic acid-binding proteins"/>
    <property type="match status" value="1"/>
</dbReference>
<dbReference type="GO" id="GO:0003677">
    <property type="term" value="F:DNA binding"/>
    <property type="evidence" value="ECO:0007669"/>
    <property type="project" value="UniProtKB-KW"/>
</dbReference>
<dbReference type="InterPro" id="IPR000424">
    <property type="entry name" value="Primosome_PriB/ssb"/>
</dbReference>
<dbReference type="PROSITE" id="PS50935">
    <property type="entry name" value="SSB"/>
    <property type="match status" value="1"/>
</dbReference>
<dbReference type="Gene3D" id="2.40.50.140">
    <property type="entry name" value="Nucleic acid-binding proteins"/>
    <property type="match status" value="1"/>
</dbReference>
<dbReference type="PANTHER" id="PTHR10302">
    <property type="entry name" value="SINGLE-STRANDED DNA-BINDING PROTEIN"/>
    <property type="match status" value="1"/>
</dbReference>
<dbReference type="RefSeq" id="WP_302883201.1">
    <property type="nucleotide sequence ID" value="NZ_JAUMIT010000001.1"/>
</dbReference>
<comment type="caution">
    <text evidence="4">The sequence shown here is derived from an EMBL/GenBank/DDBJ whole genome shotgun (WGS) entry which is preliminary data.</text>
</comment>
<proteinExistence type="inferred from homology"/>
<dbReference type="InterPro" id="IPR012340">
    <property type="entry name" value="NA-bd_OB-fold"/>
</dbReference>